<gene>
    <name evidence="2" type="ordered locus">Xcel_2045</name>
</gene>
<evidence type="ECO:0000313" key="3">
    <source>
        <dbReference type="Proteomes" id="UP000002255"/>
    </source>
</evidence>
<accession>D1BTT5</accession>
<dbReference type="eggNOG" id="COG1246">
    <property type="taxonomic scope" value="Bacteria"/>
</dbReference>
<reference evidence="3" key="1">
    <citation type="submission" date="2009-11" db="EMBL/GenBank/DDBJ databases">
        <title>The complete chromosome of Xylanimonas cellulosilytica DSM 15894.</title>
        <authorList>
            <consortium name="US DOE Joint Genome Institute (JGI-PGF)"/>
            <person name="Lucas S."/>
            <person name="Copeland A."/>
            <person name="Lapidus A."/>
            <person name="Glavina del Rio T."/>
            <person name="Dalin E."/>
            <person name="Tice H."/>
            <person name="Bruce D."/>
            <person name="Goodwin L."/>
            <person name="Pitluck S."/>
            <person name="Kyrpides N."/>
            <person name="Mavromatis K."/>
            <person name="Ivanova N."/>
            <person name="Mikhailova N."/>
            <person name="Foster B."/>
            <person name="Clum A."/>
            <person name="Brettin T."/>
            <person name="Detter J.C."/>
            <person name="Han C."/>
            <person name="Larimer F."/>
            <person name="Land M."/>
            <person name="Hauser L."/>
            <person name="Markowitz V."/>
            <person name="Cheng J.F."/>
            <person name="Hugenholtz P."/>
            <person name="Woyke T."/>
            <person name="Wu D."/>
            <person name="Gehrich-Schroeter G."/>
            <person name="Schneider S."/>
            <person name="Pukall S.R."/>
            <person name="Klenk H.P."/>
            <person name="Eisen J.A."/>
        </authorList>
    </citation>
    <scope>NUCLEOTIDE SEQUENCE [LARGE SCALE GENOMIC DNA]</scope>
    <source>
        <strain evidence="3">DSM 15894 / CECT 5975 / LMG 20990 / XIL07</strain>
    </source>
</reference>
<dbReference type="OrthoDB" id="677174at2"/>
<evidence type="ECO:0000256" key="1">
    <source>
        <dbReference type="SAM" id="Phobius"/>
    </source>
</evidence>
<keyword evidence="3" id="KW-1185">Reference proteome</keyword>
<evidence type="ECO:0008006" key="4">
    <source>
        <dbReference type="Google" id="ProtNLM"/>
    </source>
</evidence>
<dbReference type="RefSeq" id="WP_012878806.1">
    <property type="nucleotide sequence ID" value="NC_013530.1"/>
</dbReference>
<evidence type="ECO:0000313" key="2">
    <source>
        <dbReference type="EMBL" id="ACZ31064.1"/>
    </source>
</evidence>
<dbReference type="AlphaFoldDB" id="D1BTT5"/>
<keyword evidence="1" id="KW-0812">Transmembrane</keyword>
<dbReference type="STRING" id="446471.Xcel_2045"/>
<dbReference type="Proteomes" id="UP000002255">
    <property type="component" value="Chromosome"/>
</dbReference>
<dbReference type="HOGENOM" id="CLU_111897_0_0_11"/>
<dbReference type="EMBL" id="CP001821">
    <property type="protein sequence ID" value="ACZ31064.1"/>
    <property type="molecule type" value="Genomic_DNA"/>
</dbReference>
<sequence length="214" mass="24050">MNPWLEVFGWVGSILVVWSLTQARVLRFRWLNFVGAVIATAYNAIIEIWPFFAMNLAIAVIDAYWLWRLHRTRHDEATYEVVEVQPDDAYLLHVLRTYADDIAGFSPGFVAEAAPGEPRTAFLVQKGDETVGVVEIADQGDGTGVVLLDWVSKRFRDFTPGEFVYRASGVFTGKPFTRLVTAPGQHDRRYLERVGFRAEGGQWVRELAPAASAS</sequence>
<reference evidence="2 3" key="2">
    <citation type="journal article" date="2010" name="Stand. Genomic Sci.">
        <title>Complete genome sequence of Xylanimonas cellulosilytica type strain (XIL07).</title>
        <authorList>
            <person name="Foster B."/>
            <person name="Pukall R."/>
            <person name="Abt B."/>
            <person name="Nolan M."/>
            <person name="Glavina Del Rio T."/>
            <person name="Chen F."/>
            <person name="Lucas S."/>
            <person name="Tice H."/>
            <person name="Pitluck S."/>
            <person name="Cheng J.-F."/>
            <person name="Chertkov O."/>
            <person name="Brettin T."/>
            <person name="Han C."/>
            <person name="Detter J.C."/>
            <person name="Bruce D."/>
            <person name="Goodwin L."/>
            <person name="Ivanova N."/>
            <person name="Mavromatis K."/>
            <person name="Pati A."/>
            <person name="Mikhailova N."/>
            <person name="Chen A."/>
            <person name="Palaniappan K."/>
            <person name="Land M."/>
            <person name="Hauser L."/>
            <person name="Chang Y.-J."/>
            <person name="Jeffries C.D."/>
            <person name="Chain P."/>
            <person name="Rohde M."/>
            <person name="Goeker M."/>
            <person name="Bristow J."/>
            <person name="Eisen J.A."/>
            <person name="Markowitz V."/>
            <person name="Hugenholtz P."/>
            <person name="Kyrpides N.C."/>
            <person name="Klenk H.-P."/>
            <person name="Lapidus A."/>
        </authorList>
    </citation>
    <scope>NUCLEOTIDE SEQUENCE [LARGE SCALE GENOMIC DNA]</scope>
    <source>
        <strain evidence="3">DSM 15894 / CECT 5975 / LMG 20990 / XIL07</strain>
    </source>
</reference>
<protein>
    <recommendedName>
        <fullName evidence="4">N-acetyltransferase domain-containing protein</fullName>
    </recommendedName>
</protein>
<keyword evidence="1" id="KW-0472">Membrane</keyword>
<dbReference type="KEGG" id="xce:Xcel_2045"/>
<keyword evidence="1" id="KW-1133">Transmembrane helix</keyword>
<organism evidence="2 3">
    <name type="scientific">Xylanimonas cellulosilytica (strain DSM 15894 / JCM 12276 / CECT 5975 / KCTC 9989 / LMG 20990 / NBRC 107835 / XIL07)</name>
    <dbReference type="NCBI Taxonomy" id="446471"/>
    <lineage>
        <taxon>Bacteria</taxon>
        <taxon>Bacillati</taxon>
        <taxon>Actinomycetota</taxon>
        <taxon>Actinomycetes</taxon>
        <taxon>Micrococcales</taxon>
        <taxon>Promicromonosporaceae</taxon>
        <taxon>Xylanimonas</taxon>
    </lineage>
</organism>
<proteinExistence type="predicted"/>
<name>D1BTT5_XYLCX</name>
<feature type="transmembrane region" description="Helical" evidence="1">
    <location>
        <begin position="33"/>
        <end position="66"/>
    </location>
</feature>